<gene>
    <name evidence="4" type="ordered locus">Anacy_2536</name>
</gene>
<dbReference type="HOGENOM" id="CLU_015101_3_2_3"/>
<dbReference type="OrthoDB" id="5292073at2"/>
<reference evidence="5" key="1">
    <citation type="journal article" date="2013" name="Proc. Natl. Acad. Sci. U.S.A.">
        <title>Improving the coverage of the cyanobacterial phylum using diversity-driven genome sequencing.</title>
        <authorList>
            <person name="Shih P.M."/>
            <person name="Wu D."/>
            <person name="Latifi A."/>
            <person name="Axen S.D."/>
            <person name="Fewer D.P."/>
            <person name="Talla E."/>
            <person name="Calteau A."/>
            <person name="Cai F."/>
            <person name="Tandeau de Marsac N."/>
            <person name="Rippka R."/>
            <person name="Herdman M."/>
            <person name="Sivonen K."/>
            <person name="Coursin T."/>
            <person name="Laurent T."/>
            <person name="Goodwin L."/>
            <person name="Nolan M."/>
            <person name="Davenport K.W."/>
            <person name="Han C.S."/>
            <person name="Rubin E.M."/>
            <person name="Eisen J.A."/>
            <person name="Woyke T."/>
            <person name="Gugger M."/>
            <person name="Kerfeld C.A."/>
        </authorList>
    </citation>
    <scope>NUCLEOTIDE SEQUENCE [LARGE SCALE GENOMIC DNA]</scope>
    <source>
        <strain evidence="5">ATCC 27899 / PCC 7122</strain>
    </source>
</reference>
<evidence type="ECO:0000259" key="3">
    <source>
        <dbReference type="Pfam" id="PF07589"/>
    </source>
</evidence>
<dbReference type="InterPro" id="IPR051058">
    <property type="entry name" value="GDSL_Est/Lipase"/>
</dbReference>
<dbReference type="EMBL" id="CP003659">
    <property type="protein sequence ID" value="AFZ57981.1"/>
    <property type="molecule type" value="Genomic_DNA"/>
</dbReference>
<dbReference type="InterPro" id="IPR013424">
    <property type="entry name" value="Ice-binding_C"/>
</dbReference>
<keyword evidence="1" id="KW-0378">Hydrolase</keyword>
<name>K9ZFL3_ANACC</name>
<proteinExistence type="predicted"/>
<keyword evidence="2" id="KW-0732">Signal</keyword>
<protein>
    <submittedName>
        <fullName evidence="4">PEP motif putative anchor domain protein</fullName>
    </submittedName>
</protein>
<organism evidence="4 5">
    <name type="scientific">Anabaena cylindrica (strain ATCC 27899 / PCC 7122)</name>
    <dbReference type="NCBI Taxonomy" id="272123"/>
    <lineage>
        <taxon>Bacteria</taxon>
        <taxon>Bacillati</taxon>
        <taxon>Cyanobacteriota</taxon>
        <taxon>Cyanophyceae</taxon>
        <taxon>Nostocales</taxon>
        <taxon>Nostocaceae</taxon>
        <taxon>Anabaena</taxon>
    </lineage>
</organism>
<dbReference type="GO" id="GO:0016788">
    <property type="term" value="F:hydrolase activity, acting on ester bonds"/>
    <property type="evidence" value="ECO:0007669"/>
    <property type="project" value="InterPro"/>
</dbReference>
<keyword evidence="5" id="KW-1185">Reference proteome</keyword>
<dbReference type="Proteomes" id="UP000010474">
    <property type="component" value="Chromosome"/>
</dbReference>
<dbReference type="SUPFAM" id="SSF52266">
    <property type="entry name" value="SGNH hydrolase"/>
    <property type="match status" value="1"/>
</dbReference>
<sequence length="344" mass="36485">MKKQVVAAGFVIFSFMLPLKASAASFSQIIAFGDSTVDNGNTFKFTEAAIGFGIPPLPYFQGRFSNGPVWVEYLAGNLGLTETNYAFGGATTSTVNTINTQFDNPLTPVIENPLNLPGLTQQIEAFKGTNSQADKNALYIISAGANDYLGEGNTDFTQIVNNLTSAITSLASIGAKNFLVANLPNLGDVPLTNGSANSDGLNFLTGLHNSTLSEALNGLNQQQPSLNITLFDVNSLVNSAIALPGEFGLQNVTDACFNSDAKTLCNNPDEYLFWDQLHPTTYMHSIVARGAEESLKEIPEPSATLGMLALGALGATGVMKRKQKALNSINRVLAGQSSRTTIES</sequence>
<dbReference type="KEGG" id="acy:Anacy_2536"/>
<feature type="chain" id="PRO_5030173340" evidence="2">
    <location>
        <begin position="24"/>
        <end position="344"/>
    </location>
</feature>
<evidence type="ECO:0000256" key="1">
    <source>
        <dbReference type="ARBA" id="ARBA00022801"/>
    </source>
</evidence>
<evidence type="ECO:0000256" key="2">
    <source>
        <dbReference type="SAM" id="SignalP"/>
    </source>
</evidence>
<dbReference type="PANTHER" id="PTHR45648">
    <property type="entry name" value="GDSL LIPASE/ACYLHYDROLASE FAMILY PROTEIN (AFU_ORTHOLOGUE AFUA_4G14700)"/>
    <property type="match status" value="1"/>
</dbReference>
<feature type="signal peptide" evidence="2">
    <location>
        <begin position="1"/>
        <end position="23"/>
    </location>
</feature>
<dbReference type="PANTHER" id="PTHR45648:SF22">
    <property type="entry name" value="GDSL LIPASE_ACYLHYDROLASE FAMILY PROTEIN (AFU_ORTHOLOGUE AFUA_4G14700)"/>
    <property type="match status" value="1"/>
</dbReference>
<dbReference type="RefSeq" id="WP_015214616.1">
    <property type="nucleotide sequence ID" value="NC_019771.1"/>
</dbReference>
<accession>K9ZFL3</accession>
<dbReference type="CDD" id="cd01846">
    <property type="entry name" value="fatty_acyltransferase_like"/>
    <property type="match status" value="1"/>
</dbReference>
<dbReference type="Pfam" id="PF07589">
    <property type="entry name" value="PEP-CTERM"/>
    <property type="match status" value="1"/>
</dbReference>
<dbReference type="NCBIfam" id="TIGR02595">
    <property type="entry name" value="PEP_CTERM"/>
    <property type="match status" value="1"/>
</dbReference>
<dbReference type="Pfam" id="PF00657">
    <property type="entry name" value="Lipase_GDSL"/>
    <property type="match status" value="1"/>
</dbReference>
<dbReference type="InterPro" id="IPR036514">
    <property type="entry name" value="SGNH_hydro_sf"/>
</dbReference>
<feature type="domain" description="Ice-binding protein C-terminal" evidence="3">
    <location>
        <begin position="298"/>
        <end position="321"/>
    </location>
</feature>
<dbReference type="AlphaFoldDB" id="K9ZFL3"/>
<dbReference type="eggNOG" id="COG3240">
    <property type="taxonomic scope" value="Bacteria"/>
</dbReference>
<evidence type="ECO:0000313" key="5">
    <source>
        <dbReference type="Proteomes" id="UP000010474"/>
    </source>
</evidence>
<evidence type="ECO:0000313" key="4">
    <source>
        <dbReference type="EMBL" id="AFZ57981.1"/>
    </source>
</evidence>
<dbReference type="InterPro" id="IPR001087">
    <property type="entry name" value="GDSL"/>
</dbReference>
<dbReference type="Gene3D" id="3.40.50.1110">
    <property type="entry name" value="SGNH hydrolase"/>
    <property type="match status" value="1"/>
</dbReference>